<comment type="cofactor">
    <cofactor evidence="1">
        <name>heme</name>
        <dbReference type="ChEBI" id="CHEBI:30413"/>
    </cofactor>
</comment>
<gene>
    <name evidence="4" type="ORF">AYJ54_14365</name>
</gene>
<dbReference type="PRINTS" id="PR00359">
    <property type="entry name" value="BP450"/>
</dbReference>
<keyword evidence="3" id="KW-0349">Heme</keyword>
<proteinExistence type="inferred from homology"/>
<comment type="similarity">
    <text evidence="2 3">Belongs to the cytochrome P450 family.</text>
</comment>
<dbReference type="InterPro" id="IPR001128">
    <property type="entry name" value="Cyt_P450"/>
</dbReference>
<keyword evidence="3" id="KW-0479">Metal-binding</keyword>
<dbReference type="Pfam" id="PF00067">
    <property type="entry name" value="p450"/>
    <property type="match status" value="1"/>
</dbReference>
<dbReference type="OrthoDB" id="9801155at2"/>
<dbReference type="PROSITE" id="PS00086">
    <property type="entry name" value="CYTOCHROME_P450"/>
    <property type="match status" value="1"/>
</dbReference>
<dbReference type="CDD" id="cd11037">
    <property type="entry name" value="CYP199A2-like"/>
    <property type="match status" value="1"/>
</dbReference>
<reference evidence="4 5" key="1">
    <citation type="submission" date="2016-03" db="EMBL/GenBank/DDBJ databases">
        <title>Draft Genome Sequence of the Strain BR 10245 (Bradyrhizobium sp.) isolated from nodules of Centrolobium paraense.</title>
        <authorList>
            <person name="Simoes-Araujo J.L.Sr."/>
            <person name="Barauna A.C."/>
            <person name="Silva K."/>
            <person name="Zilli J.E."/>
        </authorList>
    </citation>
    <scope>NUCLEOTIDE SEQUENCE [LARGE SCALE GENOMIC DNA]</scope>
    <source>
        <strain evidence="4 5">BR 10245</strain>
    </source>
</reference>
<keyword evidence="3" id="KW-0503">Monooxygenase</keyword>
<evidence type="ECO:0000256" key="3">
    <source>
        <dbReference type="RuleBase" id="RU000461"/>
    </source>
</evidence>
<dbReference type="Gene3D" id="1.10.630.10">
    <property type="entry name" value="Cytochrome P450"/>
    <property type="match status" value="1"/>
</dbReference>
<organism evidence="4 5">
    <name type="scientific">Bradyrhizobium centrolobii</name>
    <dbReference type="NCBI Taxonomy" id="1505087"/>
    <lineage>
        <taxon>Bacteria</taxon>
        <taxon>Pseudomonadati</taxon>
        <taxon>Pseudomonadota</taxon>
        <taxon>Alphaproteobacteria</taxon>
        <taxon>Hyphomicrobiales</taxon>
        <taxon>Nitrobacteraceae</taxon>
        <taxon>Bradyrhizobium</taxon>
    </lineage>
</organism>
<dbReference type="PANTHER" id="PTHR46696:SF1">
    <property type="entry name" value="CYTOCHROME P450 YJIB-RELATED"/>
    <property type="match status" value="1"/>
</dbReference>
<sequence length="407" mass="44831">MASLSQAIPTIGREPPVLAGDPFSEAVLTSPFEFQHALREAGPVAYLSSYNVYAMGRYNEVRAALVNWQGFESGNGVGLFNPRNETPYRRPPSAILELDPPTHDAPRHALEQALGPRMLTGFRDGWARTAEIMVDQLLKREVIDAVSDLAEAFPLKVFPEAMGIPEEGRENLLVYSDHNFNSFGPNNALVEKGRKAFTDLVGWMGKQGSRESLRPDGLGARIWAKTDEGDLTAAQAGGVIRSLLIAGLDTTVHALGAIIDAFLSSPEQWQLLRAEPTRARVAFDEAIRWASPVQTFFRTATRDVVVADTKIPEGEKILMFLGAANRDPRRWDNPDHFDLNRDPSGHVGFGMGIHHCVGQHVARLEAEVVLHELARRVARIEPAGEPKPHLNNTLRGWKTLPVRLIAG</sequence>
<dbReference type="STRING" id="1505087.AYJ54_14365"/>
<dbReference type="RefSeq" id="WP_063701058.1">
    <property type="nucleotide sequence ID" value="NZ_LUUB01000061.1"/>
</dbReference>
<keyword evidence="3" id="KW-0408">Iron</keyword>
<dbReference type="GO" id="GO:0020037">
    <property type="term" value="F:heme binding"/>
    <property type="evidence" value="ECO:0007669"/>
    <property type="project" value="InterPro"/>
</dbReference>
<dbReference type="Proteomes" id="UP000076959">
    <property type="component" value="Unassembled WGS sequence"/>
</dbReference>
<dbReference type="GO" id="GO:0016705">
    <property type="term" value="F:oxidoreductase activity, acting on paired donors, with incorporation or reduction of molecular oxygen"/>
    <property type="evidence" value="ECO:0007669"/>
    <property type="project" value="InterPro"/>
</dbReference>
<protein>
    <submittedName>
        <fullName evidence="4">Cytochrome</fullName>
    </submittedName>
</protein>
<evidence type="ECO:0000313" key="4">
    <source>
        <dbReference type="EMBL" id="OAF08593.1"/>
    </source>
</evidence>
<dbReference type="AlphaFoldDB" id="A0A176YN23"/>
<comment type="caution">
    <text evidence="4">The sequence shown here is derived from an EMBL/GenBank/DDBJ whole genome shotgun (WGS) entry which is preliminary data.</text>
</comment>
<dbReference type="InterPro" id="IPR036396">
    <property type="entry name" value="Cyt_P450_sf"/>
</dbReference>
<keyword evidence="5" id="KW-1185">Reference proteome</keyword>
<dbReference type="InterPro" id="IPR017972">
    <property type="entry name" value="Cyt_P450_CS"/>
</dbReference>
<keyword evidence="3" id="KW-0560">Oxidoreductase</keyword>
<dbReference type="SUPFAM" id="SSF48264">
    <property type="entry name" value="Cytochrome P450"/>
    <property type="match status" value="1"/>
</dbReference>
<dbReference type="GO" id="GO:0005506">
    <property type="term" value="F:iron ion binding"/>
    <property type="evidence" value="ECO:0007669"/>
    <property type="project" value="InterPro"/>
</dbReference>
<evidence type="ECO:0000313" key="5">
    <source>
        <dbReference type="Proteomes" id="UP000076959"/>
    </source>
</evidence>
<dbReference type="InterPro" id="IPR002397">
    <property type="entry name" value="Cyt_P450_B"/>
</dbReference>
<accession>A0A176YN23</accession>
<dbReference type="GO" id="GO:0004497">
    <property type="term" value="F:monooxygenase activity"/>
    <property type="evidence" value="ECO:0007669"/>
    <property type="project" value="UniProtKB-KW"/>
</dbReference>
<evidence type="ECO:0000256" key="2">
    <source>
        <dbReference type="ARBA" id="ARBA00010617"/>
    </source>
</evidence>
<dbReference type="EMBL" id="LUUB01000061">
    <property type="protein sequence ID" value="OAF08593.1"/>
    <property type="molecule type" value="Genomic_DNA"/>
</dbReference>
<dbReference type="PANTHER" id="PTHR46696">
    <property type="entry name" value="P450, PUTATIVE (EUROFUNG)-RELATED"/>
    <property type="match status" value="1"/>
</dbReference>
<name>A0A176YN23_9BRAD</name>
<evidence type="ECO:0000256" key="1">
    <source>
        <dbReference type="ARBA" id="ARBA00001971"/>
    </source>
</evidence>